<dbReference type="EMBL" id="OU899035">
    <property type="protein sequence ID" value="CAH1726258.1"/>
    <property type="molecule type" value="Genomic_DNA"/>
</dbReference>
<protein>
    <submittedName>
        <fullName evidence="1">Uncharacterized protein</fullName>
    </submittedName>
</protein>
<evidence type="ECO:0000313" key="2">
    <source>
        <dbReference type="Proteomes" id="UP001154329"/>
    </source>
</evidence>
<reference evidence="1" key="1">
    <citation type="submission" date="2022-02" db="EMBL/GenBank/DDBJ databases">
        <authorList>
            <person name="King R."/>
        </authorList>
    </citation>
    <scope>NUCLEOTIDE SEQUENCE</scope>
</reference>
<dbReference type="PROSITE" id="PS51257">
    <property type="entry name" value="PROKAR_LIPOPROTEIN"/>
    <property type="match status" value="1"/>
</dbReference>
<name>A0A9P0J7H8_APHGO</name>
<dbReference type="Proteomes" id="UP001154329">
    <property type="component" value="Chromosome 2"/>
</dbReference>
<dbReference type="AlphaFoldDB" id="A0A9P0J7H8"/>
<accession>A0A9P0J7H8</accession>
<gene>
    <name evidence="1" type="ORF">APHIGO_LOCUS7179</name>
</gene>
<organism evidence="1 2">
    <name type="scientific">Aphis gossypii</name>
    <name type="common">Cotton aphid</name>
    <dbReference type="NCBI Taxonomy" id="80765"/>
    <lineage>
        <taxon>Eukaryota</taxon>
        <taxon>Metazoa</taxon>
        <taxon>Ecdysozoa</taxon>
        <taxon>Arthropoda</taxon>
        <taxon>Hexapoda</taxon>
        <taxon>Insecta</taxon>
        <taxon>Pterygota</taxon>
        <taxon>Neoptera</taxon>
        <taxon>Paraneoptera</taxon>
        <taxon>Hemiptera</taxon>
        <taxon>Sternorrhyncha</taxon>
        <taxon>Aphidomorpha</taxon>
        <taxon>Aphidoidea</taxon>
        <taxon>Aphididae</taxon>
        <taxon>Aphidini</taxon>
        <taxon>Aphis</taxon>
        <taxon>Aphis</taxon>
    </lineage>
</organism>
<evidence type="ECO:0000313" key="1">
    <source>
        <dbReference type="EMBL" id="CAH1726258.1"/>
    </source>
</evidence>
<sequence>MICKLNVDNFNICNMYGVCSCSIPISRWYTKRLINNSHYFKFLYYSHKQTHKNKNIYRLSLKTSTVPILWCLRP</sequence>
<keyword evidence="2" id="KW-1185">Reference proteome</keyword>
<proteinExistence type="predicted"/>
<reference evidence="1" key="2">
    <citation type="submission" date="2022-10" db="EMBL/GenBank/DDBJ databases">
        <authorList>
            <consortium name="ENA_rothamsted_submissions"/>
            <consortium name="culmorum"/>
            <person name="King R."/>
        </authorList>
    </citation>
    <scope>NUCLEOTIDE SEQUENCE</scope>
</reference>